<accession>A0ABY1MJJ1</accession>
<gene>
    <name evidence="1" type="ORF">SAMN02745947_05625</name>
</gene>
<evidence type="ECO:0000313" key="1">
    <source>
        <dbReference type="EMBL" id="SMG60541.1"/>
    </source>
</evidence>
<organism evidence="1 2">
    <name type="scientific">Rhodococcus rhodochrous J3</name>
    <dbReference type="NCBI Taxonomy" id="903528"/>
    <lineage>
        <taxon>Bacteria</taxon>
        <taxon>Bacillati</taxon>
        <taxon>Actinomycetota</taxon>
        <taxon>Actinomycetes</taxon>
        <taxon>Mycobacteriales</taxon>
        <taxon>Nocardiaceae</taxon>
        <taxon>Rhodococcus</taxon>
    </lineage>
</organism>
<proteinExistence type="predicted"/>
<keyword evidence="2" id="KW-1185">Reference proteome</keyword>
<dbReference type="EMBL" id="FXAV01000056">
    <property type="protein sequence ID" value="SMG60541.1"/>
    <property type="molecule type" value="Genomic_DNA"/>
</dbReference>
<reference evidence="1 2" key="1">
    <citation type="submission" date="2017-04" db="EMBL/GenBank/DDBJ databases">
        <authorList>
            <person name="Varghese N."/>
            <person name="Submissions S."/>
        </authorList>
    </citation>
    <scope>NUCLEOTIDE SEQUENCE [LARGE SCALE GENOMIC DNA]</scope>
    <source>
        <strain evidence="1 2">J3</strain>
    </source>
</reference>
<sequence length="98" mass="10833">MSKNRGQGPMTPQSVSTLVRAHLSGHAPVRRALPVPLQDDVDTCVEPEIELDSGYYERGTAARSRDHKVLEDLTDVFDEIEARTDALLQDLMGMLEGL</sequence>
<comment type="caution">
    <text evidence="1">The sequence shown here is derived from an EMBL/GenBank/DDBJ whole genome shotgun (WGS) entry which is preliminary data.</text>
</comment>
<evidence type="ECO:0000313" key="2">
    <source>
        <dbReference type="Proteomes" id="UP000193566"/>
    </source>
</evidence>
<protein>
    <submittedName>
        <fullName evidence="1">Uncharacterized protein</fullName>
    </submittedName>
</protein>
<name>A0ABY1MJJ1_RHORH</name>
<dbReference type="Proteomes" id="UP000193566">
    <property type="component" value="Unassembled WGS sequence"/>
</dbReference>